<dbReference type="CDD" id="cd18873">
    <property type="entry name" value="NUDIX_NadM_like"/>
    <property type="match status" value="1"/>
</dbReference>
<dbReference type="PANTHER" id="PTHR43736">
    <property type="entry name" value="ADP-RIBOSE PYROPHOSPHATASE"/>
    <property type="match status" value="1"/>
</dbReference>
<dbReference type="InterPro" id="IPR036390">
    <property type="entry name" value="WH_DNA-bd_sf"/>
</dbReference>
<dbReference type="InterPro" id="IPR000086">
    <property type="entry name" value="NUDIX_hydrolase_dom"/>
</dbReference>
<dbReference type="EMBL" id="FOJG01000001">
    <property type="protein sequence ID" value="SEW14088.1"/>
    <property type="molecule type" value="Genomic_DNA"/>
</dbReference>
<accession>A0A1I0PI38</accession>
<dbReference type="Gene3D" id="1.10.10.10">
    <property type="entry name" value="Winged helix-like DNA-binding domain superfamily/Winged helix DNA-binding domain"/>
    <property type="match status" value="1"/>
</dbReference>
<dbReference type="Gene3D" id="3.90.79.10">
    <property type="entry name" value="Nucleoside Triphosphate Pyrophosphohydrolase"/>
    <property type="match status" value="1"/>
</dbReference>
<dbReference type="AlphaFoldDB" id="A0A1I0PI38"/>
<dbReference type="SUPFAM" id="SSF46785">
    <property type="entry name" value="Winged helix' DNA-binding domain"/>
    <property type="match status" value="1"/>
</dbReference>
<reference evidence="3" key="1">
    <citation type="submission" date="2016-10" db="EMBL/GenBank/DDBJ databases">
        <authorList>
            <person name="Varghese N."/>
            <person name="Submissions S."/>
        </authorList>
    </citation>
    <scope>NUCLEOTIDE SEQUENCE [LARGE SCALE GENOMIC DNA]</scope>
    <source>
        <strain evidence="3">DSM 3695</strain>
    </source>
</reference>
<dbReference type="InterPro" id="IPR036388">
    <property type="entry name" value="WH-like_DNA-bd_sf"/>
</dbReference>
<dbReference type="InterPro" id="IPR015797">
    <property type="entry name" value="NUDIX_hydrolase-like_dom_sf"/>
</dbReference>
<dbReference type="SUPFAM" id="SSF55811">
    <property type="entry name" value="Nudix"/>
    <property type="match status" value="1"/>
</dbReference>
<evidence type="ECO:0000313" key="2">
    <source>
        <dbReference type="EMBL" id="SEW14088.1"/>
    </source>
</evidence>
<dbReference type="InterPro" id="IPR054105">
    <property type="entry name" value="WHD_NrtR"/>
</dbReference>
<sequence>MPIIQNIRLTVDAVVFGYIPKEGIVVLLIKRTIEPYLHSWALPGGFVLDEESLETAVTRELLTEAGVNINYLEQLYTFGLPGRDPRGRVVSIAYFGLVNPTNFKLAASSDAEDAKWFNIKDLPALAFDHATIIGLAVQRLRSKIRYEPIGFELLDNKFPIADLEKLYETLLDRPIDRRNFQKKINHLGILIAHNEKQKQVSQGRPAKLFSFDEARYFKLKKEGMTFEI</sequence>
<dbReference type="PANTHER" id="PTHR43736:SF4">
    <property type="entry name" value="SLR1690 PROTEIN"/>
    <property type="match status" value="1"/>
</dbReference>
<organism evidence="2 3">
    <name type="scientific">Chitinophaga arvensicola</name>
    <dbReference type="NCBI Taxonomy" id="29529"/>
    <lineage>
        <taxon>Bacteria</taxon>
        <taxon>Pseudomonadati</taxon>
        <taxon>Bacteroidota</taxon>
        <taxon>Chitinophagia</taxon>
        <taxon>Chitinophagales</taxon>
        <taxon>Chitinophagaceae</taxon>
        <taxon>Chitinophaga</taxon>
    </lineage>
</organism>
<dbReference type="PROSITE" id="PS51462">
    <property type="entry name" value="NUDIX"/>
    <property type="match status" value="1"/>
</dbReference>
<dbReference type="Proteomes" id="UP000199310">
    <property type="component" value="Unassembled WGS sequence"/>
</dbReference>
<dbReference type="Pfam" id="PF00293">
    <property type="entry name" value="NUDIX"/>
    <property type="match status" value="1"/>
</dbReference>
<gene>
    <name evidence="2" type="ORF">SAMN04488122_0798</name>
</gene>
<dbReference type="RefSeq" id="WP_089890869.1">
    <property type="nucleotide sequence ID" value="NZ_FOJG01000001.1"/>
</dbReference>
<dbReference type="OrthoDB" id="9786141at2"/>
<name>A0A1I0PI38_9BACT</name>
<evidence type="ECO:0000313" key="3">
    <source>
        <dbReference type="Proteomes" id="UP000199310"/>
    </source>
</evidence>
<evidence type="ECO:0000259" key="1">
    <source>
        <dbReference type="PROSITE" id="PS51462"/>
    </source>
</evidence>
<keyword evidence="3" id="KW-1185">Reference proteome</keyword>
<dbReference type="Pfam" id="PF21906">
    <property type="entry name" value="WHD_NrtR"/>
    <property type="match status" value="1"/>
</dbReference>
<feature type="domain" description="Nudix hydrolase" evidence="1">
    <location>
        <begin position="6"/>
        <end position="141"/>
    </location>
</feature>
<proteinExistence type="predicted"/>
<dbReference type="STRING" id="29529.SAMN04488122_0798"/>
<protein>
    <submittedName>
        <fullName evidence="2">8-oxo-dGTP diphosphatase</fullName>
    </submittedName>
</protein>